<proteinExistence type="predicted"/>
<feature type="compositionally biased region" description="Basic and acidic residues" evidence="2">
    <location>
        <begin position="761"/>
        <end position="771"/>
    </location>
</feature>
<dbReference type="EMBL" id="BLBS01000035">
    <property type="protein sequence ID" value="GET89546.1"/>
    <property type="molecule type" value="Genomic_DNA"/>
</dbReference>
<feature type="region of interest" description="Disordered" evidence="2">
    <location>
        <begin position="1"/>
        <end position="24"/>
    </location>
</feature>
<feature type="region of interest" description="Disordered" evidence="2">
    <location>
        <begin position="761"/>
        <end position="806"/>
    </location>
</feature>
<name>A0A640KIJ1_LEITA</name>
<feature type="region of interest" description="Disordered" evidence="2">
    <location>
        <begin position="240"/>
        <end position="284"/>
    </location>
</feature>
<evidence type="ECO:0000313" key="4">
    <source>
        <dbReference type="Proteomes" id="UP000419144"/>
    </source>
</evidence>
<keyword evidence="1" id="KW-0175">Coiled coil</keyword>
<dbReference type="VEuPathDB" id="TriTrypDB:LtaPh_2619300"/>
<keyword evidence="4" id="KW-1185">Reference proteome</keyword>
<dbReference type="AlphaFoldDB" id="A0A640KIJ1"/>
<dbReference type="Proteomes" id="UP000419144">
    <property type="component" value="Unassembled WGS sequence"/>
</dbReference>
<organism evidence="3 4">
    <name type="scientific">Leishmania tarentolae</name>
    <name type="common">Sauroleishmania tarentolae</name>
    <dbReference type="NCBI Taxonomy" id="5689"/>
    <lineage>
        <taxon>Eukaryota</taxon>
        <taxon>Discoba</taxon>
        <taxon>Euglenozoa</taxon>
        <taxon>Kinetoplastea</taxon>
        <taxon>Metakinetoplastina</taxon>
        <taxon>Trypanosomatida</taxon>
        <taxon>Trypanosomatidae</taxon>
        <taxon>Leishmaniinae</taxon>
        <taxon>Leishmania</taxon>
        <taxon>lizard Leishmania</taxon>
    </lineage>
</organism>
<feature type="compositionally biased region" description="Basic and acidic residues" evidence="2">
    <location>
        <begin position="253"/>
        <end position="267"/>
    </location>
</feature>
<protein>
    <submittedName>
        <fullName evidence="3">Uncharacterized protein</fullName>
    </submittedName>
</protein>
<evidence type="ECO:0000313" key="3">
    <source>
        <dbReference type="EMBL" id="GET89546.1"/>
    </source>
</evidence>
<dbReference type="OrthoDB" id="266321at2759"/>
<comment type="caution">
    <text evidence="3">The sequence shown here is derived from an EMBL/GenBank/DDBJ whole genome shotgun (WGS) entry which is preliminary data.</text>
</comment>
<evidence type="ECO:0000256" key="1">
    <source>
        <dbReference type="SAM" id="Coils"/>
    </source>
</evidence>
<evidence type="ECO:0000256" key="2">
    <source>
        <dbReference type="SAM" id="MobiDB-lite"/>
    </source>
</evidence>
<feature type="region of interest" description="Disordered" evidence="2">
    <location>
        <begin position="829"/>
        <end position="853"/>
    </location>
</feature>
<gene>
    <name evidence="3" type="ORF">LtaPh_2619300</name>
</gene>
<feature type="coiled-coil region" evidence="1">
    <location>
        <begin position="289"/>
        <end position="316"/>
    </location>
</feature>
<accession>A0A640KIJ1</accession>
<reference evidence="3" key="1">
    <citation type="submission" date="2019-11" db="EMBL/GenBank/DDBJ databases">
        <title>Leishmania tarentolae CDS.</title>
        <authorList>
            <person name="Goto Y."/>
            <person name="Yamagishi J."/>
        </authorList>
    </citation>
    <scope>NUCLEOTIDE SEQUENCE [LARGE SCALE GENOMIC DNA]</scope>
    <source>
        <strain evidence="3">Parrot Tar II</strain>
    </source>
</reference>
<sequence length="873" mass="93986">MFRWTAGTKARADRASRQHGYPGGPTRLLLARRRHLHSLPSDTVTLLAPTAGTGSAVATVSQSSAHSCTERGHSSPLVSPSTLLVRDDAAADTAAVPDSAAFSTVVEEAAQTSACPPPTTTDISSPILDPIVREVVMQEDGRGGNTRQISTTDAACSLRFVPSLSHRCSAAPPSPSPSLPSPPLDVVVNLCGDLPEHPSSASASSRFQVLLGQQQPLLPPPPLPSLHPLSTTSAERLAEAVAVKTARQRRRGHTLERSSRHQREGMQRHKRHRRGENPDDDPRDINAVVESSEEEMADTYAKVQEQQHQRQRMEKQAVWGRWQSSSIDDFSDPHLNRRGRIIPCEEQWRQPHSRLHVAEQSVDSIAVQLPLQRAKDAPVSTITHTAVLSPSDATSHLGAPSSSSLACSEWREAHTRIMQEESHSLPRDVAIEVAADTFRRDTCSNTLSTCAKVNFCGGVAGRPLHPFESSLGCRDGRLGAYNANEGVLPLHVSPFTLTVGLPMKCPEYEMGPIFEDHPLNWCPQPQVQAAQQVVDEYASTPAGLDRAEGDKPLRCGVVSLLGPDSSAVEPASTLARTLAGDDEADLWMPQTGSHSFTPWHELGADCGTCVGAYGLPPDRVMAVDRDLVHGFGDTRARFYGGTSQEPGLWLSSPDYECHAAENEPDWQYQVGCCPTLAMRSSNASALPVPFGINTEAPPSAGLFSSHAVPGELLTTPAFPWMTADEGLGVVEVGGTGGDGDWIFERAPPPCPKHHSLERAMRSDCGHGDVDGGNRPLYSAPAPPPLRSHRGSSALQPRSGHSPPFSSLTASANVVGASSNIIASAPSAPYRVGRAARQRRRHSDGAQPPRALTGTTERCRRFWQRCRQSHVPNM</sequence>